<reference evidence="12" key="1">
    <citation type="journal article" date="2014" name="Int. J. Syst. Evol. Microbiol.">
        <title>Complete genome sequence of Corynebacterium casei LMG S-19264T (=DSM 44701T), isolated from a smear-ripened cheese.</title>
        <authorList>
            <consortium name="US DOE Joint Genome Institute (JGI-PGF)"/>
            <person name="Walter F."/>
            <person name="Albersmeier A."/>
            <person name="Kalinowski J."/>
            <person name="Ruckert C."/>
        </authorList>
    </citation>
    <scope>NUCLEOTIDE SEQUENCE</scope>
    <source>
        <strain evidence="12">KCTC 32437</strain>
    </source>
</reference>
<dbReference type="InterPro" id="IPR039421">
    <property type="entry name" value="Type_1_exporter"/>
</dbReference>
<feature type="transmembrane region" description="Helical" evidence="9">
    <location>
        <begin position="45"/>
        <end position="66"/>
    </location>
</feature>
<dbReference type="GO" id="GO:0015421">
    <property type="term" value="F:ABC-type oligopeptide transporter activity"/>
    <property type="evidence" value="ECO:0007669"/>
    <property type="project" value="TreeGrafter"/>
</dbReference>
<organism evidence="12 13">
    <name type="scientific">Devosia pacifica</name>
    <dbReference type="NCBI Taxonomy" id="1335967"/>
    <lineage>
        <taxon>Bacteria</taxon>
        <taxon>Pseudomonadati</taxon>
        <taxon>Pseudomonadota</taxon>
        <taxon>Alphaproteobacteria</taxon>
        <taxon>Hyphomicrobiales</taxon>
        <taxon>Devosiaceae</taxon>
        <taxon>Devosia</taxon>
    </lineage>
</organism>
<dbReference type="GO" id="GO:0016887">
    <property type="term" value="F:ATP hydrolysis activity"/>
    <property type="evidence" value="ECO:0007669"/>
    <property type="project" value="InterPro"/>
</dbReference>
<evidence type="ECO:0000259" key="11">
    <source>
        <dbReference type="PROSITE" id="PS50929"/>
    </source>
</evidence>
<keyword evidence="7 9" id="KW-0472">Membrane</keyword>
<evidence type="ECO:0000256" key="9">
    <source>
        <dbReference type="SAM" id="Phobius"/>
    </source>
</evidence>
<dbReference type="SMART" id="SM00382">
    <property type="entry name" value="AAA"/>
    <property type="match status" value="1"/>
</dbReference>
<evidence type="ECO:0000256" key="3">
    <source>
        <dbReference type="ARBA" id="ARBA00022692"/>
    </source>
</evidence>
<dbReference type="InterPro" id="IPR003593">
    <property type="entry name" value="AAA+_ATPase"/>
</dbReference>
<sequence>MNIIERINSLFESWLDPFVRPQSPRPPQGTVRFFIHFISQAKLPFVAMLILGGLVALVEAGLFYFVGRLVDLLDASDPAAGWSGLIVEHGPELVAMLLVALVARFVFTWASALVEEQTVAMGFYTLVRWQSYAHVARQSLSFFQNDFAGSIAQKVWQSGQAIGDFMVSSIQVVWFMVVYTITTLVLVAQLDWRLAAIIAVWLVVFGVMARYFVPRMRRYSAASAEQASALNGRIVDGYSNVMTLKLFGNAESDDNYVRAGFSRYLDAFQKMTRTVTAVRASMALVSGVMVVAIAAMSIHLWVEGAITVGGVAFTLGLVLRLNMLLGRMMNQLSGLMRNFGVAQNASELIAQPLRLQDAPDATALEVDRGGISFENVTFHYGKGAGVIDSFNLSIAPGERIGLIGRSGAGKSTLVNLLLRFYDLEGGRITIDGQDISKVTQESLRANIGVVTQDTALLHRSVRANLTYGRTEIDDEEVIGAAELAEAHDFIENLADHRGRTGYDAHVGERGVKLSGGQRQRVAIARVLLKNAPILVLDEATSALDSEVEAVIQAQLDRLMAGKTVIAIAHRLSTIASMDRLVVLDEGQIVEQGTHAELLKKDGHYARLWRRQSGGFLNLDGQAAE</sequence>
<dbReference type="SUPFAM" id="SSF90123">
    <property type="entry name" value="ABC transporter transmembrane region"/>
    <property type="match status" value="1"/>
</dbReference>
<feature type="domain" description="ABC transmembrane type-1" evidence="11">
    <location>
        <begin position="46"/>
        <end position="337"/>
    </location>
</feature>
<keyword evidence="4" id="KW-0547">Nucleotide-binding</keyword>
<evidence type="ECO:0000256" key="2">
    <source>
        <dbReference type="ARBA" id="ARBA00005417"/>
    </source>
</evidence>
<keyword evidence="6 9" id="KW-1133">Transmembrane helix</keyword>
<evidence type="ECO:0000259" key="10">
    <source>
        <dbReference type="PROSITE" id="PS50893"/>
    </source>
</evidence>
<accession>A0A918VVR5</accession>
<dbReference type="AlphaFoldDB" id="A0A918VVR5"/>
<dbReference type="Proteomes" id="UP000646579">
    <property type="component" value="Unassembled WGS sequence"/>
</dbReference>
<dbReference type="PROSITE" id="PS50929">
    <property type="entry name" value="ABC_TM1F"/>
    <property type="match status" value="1"/>
</dbReference>
<feature type="transmembrane region" description="Helical" evidence="9">
    <location>
        <begin position="165"/>
        <end position="188"/>
    </location>
</feature>
<dbReference type="Gene3D" id="1.20.1560.10">
    <property type="entry name" value="ABC transporter type 1, transmembrane domain"/>
    <property type="match status" value="1"/>
</dbReference>
<dbReference type="Gene3D" id="3.40.50.300">
    <property type="entry name" value="P-loop containing nucleotide triphosphate hydrolases"/>
    <property type="match status" value="1"/>
</dbReference>
<dbReference type="InterPro" id="IPR011527">
    <property type="entry name" value="ABC1_TM_dom"/>
</dbReference>
<proteinExistence type="inferred from homology"/>
<dbReference type="Pfam" id="PF00664">
    <property type="entry name" value="ABC_membrane"/>
    <property type="match status" value="1"/>
</dbReference>
<reference evidence="12" key="2">
    <citation type="submission" date="2020-09" db="EMBL/GenBank/DDBJ databases">
        <authorList>
            <person name="Sun Q."/>
            <person name="Kim S."/>
        </authorList>
    </citation>
    <scope>NUCLEOTIDE SEQUENCE</scope>
    <source>
        <strain evidence="12">KCTC 32437</strain>
    </source>
</reference>
<gene>
    <name evidence="12" type="ORF">GCM10007989_25830</name>
</gene>
<dbReference type="FunFam" id="3.40.50.300:FF:000218">
    <property type="entry name" value="Multidrug ABC transporter ATP-binding protein"/>
    <property type="match status" value="1"/>
</dbReference>
<protein>
    <submittedName>
        <fullName evidence="12">Multidrug ABC transporter ATP-binding protein</fullName>
    </submittedName>
</protein>
<keyword evidence="5 12" id="KW-0067">ATP-binding</keyword>
<evidence type="ECO:0000256" key="6">
    <source>
        <dbReference type="ARBA" id="ARBA00022989"/>
    </source>
</evidence>
<keyword evidence="13" id="KW-1185">Reference proteome</keyword>
<feature type="transmembrane region" description="Helical" evidence="9">
    <location>
        <begin position="280"/>
        <end position="302"/>
    </location>
</feature>
<dbReference type="InterPro" id="IPR027417">
    <property type="entry name" value="P-loop_NTPase"/>
</dbReference>
<dbReference type="PANTHER" id="PTHR43394">
    <property type="entry name" value="ATP-DEPENDENT PERMEASE MDL1, MITOCHONDRIAL"/>
    <property type="match status" value="1"/>
</dbReference>
<evidence type="ECO:0000256" key="8">
    <source>
        <dbReference type="ARBA" id="ARBA00024725"/>
    </source>
</evidence>
<dbReference type="InterPro" id="IPR003439">
    <property type="entry name" value="ABC_transporter-like_ATP-bd"/>
</dbReference>
<dbReference type="EMBL" id="BMZE01000003">
    <property type="protein sequence ID" value="GHA29105.1"/>
    <property type="molecule type" value="Genomic_DNA"/>
</dbReference>
<feature type="transmembrane region" description="Helical" evidence="9">
    <location>
        <begin position="93"/>
        <end position="114"/>
    </location>
</feature>
<feature type="transmembrane region" description="Helical" evidence="9">
    <location>
        <begin position="194"/>
        <end position="213"/>
    </location>
</feature>
<keyword evidence="3 9" id="KW-0812">Transmembrane</keyword>
<dbReference type="InterPro" id="IPR036640">
    <property type="entry name" value="ABC1_TM_sf"/>
</dbReference>
<dbReference type="PANTHER" id="PTHR43394:SF1">
    <property type="entry name" value="ATP-BINDING CASSETTE SUB-FAMILY B MEMBER 10, MITOCHONDRIAL"/>
    <property type="match status" value="1"/>
</dbReference>
<comment type="function">
    <text evidence="8">Part of an ABC transporter complex. Transmembrane domains (TMD) form a pore in the inner membrane and the ATP-binding domain (NBD) is responsible for energy generation.</text>
</comment>
<evidence type="ECO:0000256" key="1">
    <source>
        <dbReference type="ARBA" id="ARBA00004651"/>
    </source>
</evidence>
<comment type="subcellular location">
    <subcellularLocation>
        <location evidence="1">Cell membrane</location>
        <topology evidence="1">Multi-pass membrane protein</topology>
    </subcellularLocation>
</comment>
<dbReference type="SUPFAM" id="SSF52540">
    <property type="entry name" value="P-loop containing nucleoside triphosphate hydrolases"/>
    <property type="match status" value="1"/>
</dbReference>
<name>A0A918VVR5_9HYPH</name>
<dbReference type="RefSeq" id="WP_189426157.1">
    <property type="nucleotide sequence ID" value="NZ_BMZE01000003.1"/>
</dbReference>
<evidence type="ECO:0000313" key="13">
    <source>
        <dbReference type="Proteomes" id="UP000646579"/>
    </source>
</evidence>
<dbReference type="InterPro" id="IPR017871">
    <property type="entry name" value="ABC_transporter-like_CS"/>
</dbReference>
<feature type="domain" description="ABC transporter" evidence="10">
    <location>
        <begin position="371"/>
        <end position="610"/>
    </location>
</feature>
<evidence type="ECO:0000256" key="7">
    <source>
        <dbReference type="ARBA" id="ARBA00023136"/>
    </source>
</evidence>
<evidence type="ECO:0000256" key="5">
    <source>
        <dbReference type="ARBA" id="ARBA00022840"/>
    </source>
</evidence>
<comment type="caution">
    <text evidence="12">The sequence shown here is derived from an EMBL/GenBank/DDBJ whole genome shotgun (WGS) entry which is preliminary data.</text>
</comment>
<evidence type="ECO:0000313" key="12">
    <source>
        <dbReference type="EMBL" id="GHA29105.1"/>
    </source>
</evidence>
<dbReference type="Pfam" id="PF00005">
    <property type="entry name" value="ABC_tran"/>
    <property type="match status" value="1"/>
</dbReference>
<dbReference type="GO" id="GO:0005524">
    <property type="term" value="F:ATP binding"/>
    <property type="evidence" value="ECO:0007669"/>
    <property type="project" value="UniProtKB-KW"/>
</dbReference>
<comment type="similarity">
    <text evidence="2">Belongs to the ABC transporter superfamily.</text>
</comment>
<dbReference type="PROSITE" id="PS00211">
    <property type="entry name" value="ABC_TRANSPORTER_1"/>
    <property type="match status" value="1"/>
</dbReference>
<feature type="transmembrane region" description="Helical" evidence="9">
    <location>
        <begin position="308"/>
        <end position="326"/>
    </location>
</feature>
<dbReference type="GO" id="GO:0005886">
    <property type="term" value="C:plasma membrane"/>
    <property type="evidence" value="ECO:0007669"/>
    <property type="project" value="UniProtKB-SubCell"/>
</dbReference>
<dbReference type="CDD" id="cd07346">
    <property type="entry name" value="ABC_6TM_exporters"/>
    <property type="match status" value="1"/>
</dbReference>
<dbReference type="PROSITE" id="PS50893">
    <property type="entry name" value="ABC_TRANSPORTER_2"/>
    <property type="match status" value="1"/>
</dbReference>
<evidence type="ECO:0000256" key="4">
    <source>
        <dbReference type="ARBA" id="ARBA00022741"/>
    </source>
</evidence>